<dbReference type="Gene3D" id="3.30.70.1440">
    <property type="entry name" value="Multidrug efflux transporter AcrB pore domain"/>
    <property type="match status" value="1"/>
</dbReference>
<dbReference type="Pfam" id="PF00873">
    <property type="entry name" value="ACR_tran"/>
    <property type="match status" value="1"/>
</dbReference>
<dbReference type="Gene3D" id="3.30.70.1430">
    <property type="entry name" value="Multidrug efflux transporter AcrB pore domain"/>
    <property type="match status" value="2"/>
</dbReference>
<dbReference type="Gene3D" id="3.30.2090.10">
    <property type="entry name" value="Multidrug efflux transporter AcrB TolC docking domain, DN and DC subdomains"/>
    <property type="match status" value="2"/>
</dbReference>
<proteinExistence type="predicted"/>
<dbReference type="GO" id="GO:0042910">
    <property type="term" value="F:xenobiotic transmembrane transporter activity"/>
    <property type="evidence" value="ECO:0007669"/>
    <property type="project" value="TreeGrafter"/>
</dbReference>
<name>A0A7C4RR69_9BACT</name>
<feature type="transmembrane region" description="Helical" evidence="2">
    <location>
        <begin position="457"/>
        <end position="480"/>
    </location>
</feature>
<accession>A0A7C4RR69</accession>
<evidence type="ECO:0000313" key="3">
    <source>
        <dbReference type="EMBL" id="HGU32096.1"/>
    </source>
</evidence>
<reference evidence="3" key="1">
    <citation type="journal article" date="2020" name="mSystems">
        <title>Genome- and Community-Level Interaction Insights into Carbon Utilization and Element Cycling Functions of Hydrothermarchaeota in Hydrothermal Sediment.</title>
        <authorList>
            <person name="Zhou Z."/>
            <person name="Liu Y."/>
            <person name="Xu W."/>
            <person name="Pan J."/>
            <person name="Luo Z.H."/>
            <person name="Li M."/>
        </authorList>
    </citation>
    <scope>NUCLEOTIDE SEQUENCE [LARGE SCALE GENOMIC DNA]</scope>
    <source>
        <strain evidence="3">SpSt-477</strain>
    </source>
</reference>
<dbReference type="SUPFAM" id="SSF82866">
    <property type="entry name" value="Multidrug efflux transporter AcrB transmembrane domain"/>
    <property type="match status" value="2"/>
</dbReference>
<dbReference type="Gene3D" id="3.30.70.1320">
    <property type="entry name" value="Multidrug efflux transporter AcrB pore domain like"/>
    <property type="match status" value="1"/>
</dbReference>
<evidence type="ECO:0000256" key="1">
    <source>
        <dbReference type="SAM" id="Coils"/>
    </source>
</evidence>
<feature type="transmembrane region" description="Helical" evidence="2">
    <location>
        <begin position="887"/>
        <end position="907"/>
    </location>
</feature>
<feature type="transmembrane region" description="Helical" evidence="2">
    <location>
        <begin position="958"/>
        <end position="980"/>
    </location>
</feature>
<dbReference type="InterPro" id="IPR001036">
    <property type="entry name" value="Acrflvin-R"/>
</dbReference>
<dbReference type="AlphaFoldDB" id="A0A7C4RR69"/>
<dbReference type="SUPFAM" id="SSF82714">
    <property type="entry name" value="Multidrug efflux transporter AcrB TolC docking domain, DN and DC subdomains"/>
    <property type="match status" value="1"/>
</dbReference>
<protein>
    <submittedName>
        <fullName evidence="3">Efflux RND transporter permease subunit</fullName>
    </submittedName>
</protein>
<comment type="caution">
    <text evidence="3">The sequence shown here is derived from an EMBL/GenBank/DDBJ whole genome shotgun (WGS) entry which is preliminary data.</text>
</comment>
<feature type="transmembrane region" description="Helical" evidence="2">
    <location>
        <begin position="12"/>
        <end position="30"/>
    </location>
</feature>
<feature type="transmembrane region" description="Helical" evidence="2">
    <location>
        <begin position="992"/>
        <end position="1015"/>
    </location>
</feature>
<keyword evidence="2" id="KW-1133">Transmembrane helix</keyword>
<dbReference type="PANTHER" id="PTHR32063">
    <property type="match status" value="1"/>
</dbReference>
<feature type="transmembrane region" description="Helical" evidence="2">
    <location>
        <begin position="861"/>
        <end position="880"/>
    </location>
</feature>
<dbReference type="SUPFAM" id="SSF82693">
    <property type="entry name" value="Multidrug efflux transporter AcrB pore domain, PN1, PN2, PC1 and PC2 subdomains"/>
    <property type="match status" value="2"/>
</dbReference>
<dbReference type="PANTHER" id="PTHR32063:SF0">
    <property type="entry name" value="SWARMING MOTILITY PROTEIN SWRC"/>
    <property type="match status" value="1"/>
</dbReference>
<sequence>MFRFFYDRPYLLYSTIAVFFVMGVIGLVVMPKNLFPDSDRPSVIVMTQVPGAVPNVVATAVSRPIEQELMAISLVRKVSSVNLAGMSVVTAEFEYEKGLEGAAVDVANAVNKARGNLGPDINPLIYTAGSFTLPVDVFAMSAAGDDLSVADLRKLAEGDIKPALLRHPDIGNVEIFGGYQGAFVIRIDPMKATAHGIALDRIVAQIASTNRDLPVGFLKGDTRYQTVMVYGERSHAEALRALAVGANVHLADIADIQWNSQPTFSAYIGNGKPAVAVSVQRAPGGNVLAASTAARSILAELEGRYSHIRFEVTETQRDLIRTANTNMLEALRDAILFTLLVILFFLGNLRAVAAALASIPMVFFSTIAIIWMAGGELNIVIYTAIILALGMLVDDAVVVLENIERHLVELREDLNTAIESGTREVIAPVFAGTVATVAIMVPFLFVGDFPQKIYRPLVSTLIVALWASFFLSITFIPSFCRYLYRKGFTKTWIERLFESAYEKSFGRLVRPYEAILRFSAGRMSVLRKLLLTAGVVLLLVVSLRQVMPVIGRDLMPPMDTGIIKVHLKFGSNETVENVVARMEPFTTWLHNQPEVQTSSITFGSEPGVLSLGKGSLPTEATMTINCVNRFERRDSIWTIEERIRQQLSKLRHLKVLDVYDFGATPLSSIKASVDVQLLSETYEDLPAAAARVADRMAGIPGLHSVNTSWDTDFSEIRLIFDEIRCMAFGVTPGQVAAQLPLKGQVVSIVGNLVSIAAQPVRLYFASPFDGSPESLQLVPIQTPKGPVPLSALATIQEGMTAARIEREAMRYSIDVNGYRSRMPISHLQAGVDRVIAGVVPAGIEVRHVGDIQQLQDSFSRMIKAISVGVLVLLLSLIAIYRSVLLSIVMVLVLPLALIGAAWGMALFDKPSCMPSLMGILLLFGVIIKNSVLLIDFYQEFRKQASAFDAAIESVRVRLRPVFMTALGTIAGMVPIAFEWAVGLERLSPLADVAIGGLLVGTVLTLIYVPMFAYSLDRGKFGL</sequence>
<feature type="transmembrane region" description="Helical" evidence="2">
    <location>
        <begin position="330"/>
        <end position="346"/>
    </location>
</feature>
<feature type="transmembrane region" description="Helical" evidence="2">
    <location>
        <begin position="424"/>
        <end position="445"/>
    </location>
</feature>
<dbReference type="EMBL" id="DSUH01000100">
    <property type="protein sequence ID" value="HGU32096.1"/>
    <property type="molecule type" value="Genomic_DNA"/>
</dbReference>
<gene>
    <name evidence="3" type="ORF">ENS29_04480</name>
</gene>
<feature type="coiled-coil region" evidence="1">
    <location>
        <begin position="393"/>
        <end position="420"/>
    </location>
</feature>
<evidence type="ECO:0000256" key="2">
    <source>
        <dbReference type="SAM" id="Phobius"/>
    </source>
</evidence>
<feature type="transmembrane region" description="Helical" evidence="2">
    <location>
        <begin position="913"/>
        <end position="937"/>
    </location>
</feature>
<keyword evidence="2" id="KW-0812">Transmembrane</keyword>
<feature type="transmembrane region" description="Helical" evidence="2">
    <location>
        <begin position="529"/>
        <end position="547"/>
    </location>
</feature>
<keyword evidence="2" id="KW-0472">Membrane</keyword>
<dbReference type="GO" id="GO:0005886">
    <property type="term" value="C:plasma membrane"/>
    <property type="evidence" value="ECO:0007669"/>
    <property type="project" value="TreeGrafter"/>
</dbReference>
<dbReference type="InterPro" id="IPR027463">
    <property type="entry name" value="AcrB_DN_DC_subdom"/>
</dbReference>
<dbReference type="PRINTS" id="PR00702">
    <property type="entry name" value="ACRIFLAVINRP"/>
</dbReference>
<dbReference type="Gene3D" id="1.20.1640.10">
    <property type="entry name" value="Multidrug efflux transporter AcrB transmembrane domain"/>
    <property type="match status" value="2"/>
</dbReference>
<keyword evidence="1" id="KW-0175">Coiled coil</keyword>
<organism evidence="3">
    <name type="scientific">Desulfatirhabdium butyrativorans</name>
    <dbReference type="NCBI Taxonomy" id="340467"/>
    <lineage>
        <taxon>Bacteria</taxon>
        <taxon>Pseudomonadati</taxon>
        <taxon>Thermodesulfobacteriota</taxon>
        <taxon>Desulfobacteria</taxon>
        <taxon>Desulfobacterales</taxon>
        <taxon>Desulfatirhabdiaceae</taxon>
        <taxon>Desulfatirhabdium</taxon>
    </lineage>
</organism>